<dbReference type="EMBL" id="SNSC02000005">
    <property type="protein sequence ID" value="TID24081.1"/>
    <property type="molecule type" value="Genomic_DNA"/>
</dbReference>
<evidence type="ECO:0000313" key="3">
    <source>
        <dbReference type="Proteomes" id="UP000298493"/>
    </source>
</evidence>
<dbReference type="GO" id="GO:0031511">
    <property type="term" value="C:Mis6-Sim4 complex"/>
    <property type="evidence" value="ECO:0007669"/>
    <property type="project" value="TreeGrafter"/>
</dbReference>
<dbReference type="AlphaFoldDB" id="A0A4Z1PFG9"/>
<dbReference type="Pfam" id="PF09447">
    <property type="entry name" value="Cnl2_NKP2"/>
    <property type="match status" value="1"/>
</dbReference>
<dbReference type="Proteomes" id="UP000298493">
    <property type="component" value="Unassembled WGS sequence"/>
</dbReference>
<dbReference type="STRING" id="86259.A0A4Z1PFG9"/>
<protein>
    <submittedName>
        <fullName evidence="2">Uncharacterized protein</fullName>
    </submittedName>
</protein>
<evidence type="ECO:0000256" key="1">
    <source>
        <dbReference type="SAM" id="MobiDB-lite"/>
    </source>
</evidence>
<organism evidence="2 3">
    <name type="scientific">Venturia nashicola</name>
    <dbReference type="NCBI Taxonomy" id="86259"/>
    <lineage>
        <taxon>Eukaryota</taxon>
        <taxon>Fungi</taxon>
        <taxon>Dikarya</taxon>
        <taxon>Ascomycota</taxon>
        <taxon>Pezizomycotina</taxon>
        <taxon>Dothideomycetes</taxon>
        <taxon>Pleosporomycetidae</taxon>
        <taxon>Venturiales</taxon>
        <taxon>Venturiaceae</taxon>
        <taxon>Venturia</taxon>
    </lineage>
</organism>
<proteinExistence type="predicted"/>
<dbReference type="InterPro" id="IPR018565">
    <property type="entry name" value="Nkp2/Cnl2"/>
</dbReference>
<feature type="region of interest" description="Disordered" evidence="1">
    <location>
        <begin position="81"/>
        <end position="106"/>
    </location>
</feature>
<dbReference type="GO" id="GO:0007059">
    <property type="term" value="P:chromosome segregation"/>
    <property type="evidence" value="ECO:0007669"/>
    <property type="project" value="TreeGrafter"/>
</dbReference>
<reference evidence="2 3" key="1">
    <citation type="submission" date="2019-04" db="EMBL/GenBank/DDBJ databases">
        <title>High contiguity whole genome sequence and gene annotation resource for two Venturia nashicola isolates.</title>
        <authorList>
            <person name="Prokchorchik M."/>
            <person name="Won K."/>
            <person name="Lee Y."/>
            <person name="Choi E.D."/>
            <person name="Segonzac C."/>
            <person name="Sohn K.H."/>
        </authorList>
    </citation>
    <scope>NUCLEOTIDE SEQUENCE [LARGE SCALE GENOMIC DNA]</scope>
    <source>
        <strain evidence="2 3">PRI2</strain>
    </source>
</reference>
<sequence length="192" mass="21104">MPPTESNLLTSFLLPPSPLPTILPLPKFTALFPPSLHSSPSIPTLYADLHSQRTTTITDIRKNILSESSRGSLHLHHLRKARKPHNTHNTHNPLTEQENGEQEHIQGKETHTLATLPPSLSTAIKSIQSEISLLEKELAQVIGEIRVTVGDLSDLRYGRFTKTPGASTELREEVLEAIGRVREGALGVGEGR</sequence>
<gene>
    <name evidence="2" type="ORF">E6O75_ATG02446</name>
</gene>
<dbReference type="PANTHER" id="PTHR28064">
    <property type="entry name" value="INNER KINETOCHORE SUBUNIT NKP2"/>
    <property type="match status" value="1"/>
</dbReference>
<keyword evidence="3" id="KW-1185">Reference proteome</keyword>
<comment type="caution">
    <text evidence="2">The sequence shown here is derived from an EMBL/GenBank/DDBJ whole genome shotgun (WGS) entry which is preliminary data.</text>
</comment>
<name>A0A4Z1PFG9_9PEZI</name>
<dbReference type="PANTHER" id="PTHR28064:SF1">
    <property type="entry name" value="INNER KINETOCHORE SUBUNIT NKP2"/>
    <property type="match status" value="1"/>
</dbReference>
<evidence type="ECO:0000313" key="2">
    <source>
        <dbReference type="EMBL" id="TID24081.1"/>
    </source>
</evidence>
<accession>A0A4Z1PFG9</accession>